<feature type="chain" id="PRO_5043598741" evidence="1">
    <location>
        <begin position="19"/>
        <end position="381"/>
    </location>
</feature>
<gene>
    <name evidence="3" type="ORF">AKO1_001265</name>
</gene>
<sequence length="381" mass="41105">MNFLTILIIIFAAFHTGANETSKIVNILDCGALPDGHTDNTKAFSVFFDTIIAGRRKGYIPAGHYLVTSTLEWDLSLVPGLIIEGDGPASTKIEIISSSNHGWLFTSDKNTAAFYWTFRDMAVFGKSKGPLISFGRKGSGCTSAFNTFWLNGLVINNYDNSSTSTVVEMNGVYNSIISASVNGNDLNDALRLTCAQFNQFTGSYSNAHVGIRMLGSYTFANVFSAIDIEVVDIAIQIDDTAIGGSNSFVGGTFITNNEGSAQKCFVKDESSTRMGHNTFINPVVGPGRPVYCGSRSIEFISTRGVELPASFSYTDVPPPSGKLLINPIPSKLQIMFGGGNVTGVTINGKEFPTSGGQWILQPNDSFIIYYVVAPIWSCRPF</sequence>
<dbReference type="InterPro" id="IPR024535">
    <property type="entry name" value="RHGA/B-epi-like_pectate_lyase"/>
</dbReference>
<dbReference type="Pfam" id="PF12708">
    <property type="entry name" value="Pect-lyase_RHGA_epim"/>
    <property type="match status" value="1"/>
</dbReference>
<dbReference type="Gene3D" id="2.160.20.10">
    <property type="entry name" value="Single-stranded right-handed beta-helix, Pectin lyase-like"/>
    <property type="match status" value="1"/>
</dbReference>
<dbReference type="Proteomes" id="UP001431209">
    <property type="component" value="Unassembled WGS sequence"/>
</dbReference>
<dbReference type="AlphaFoldDB" id="A0AAW2ZCC4"/>
<reference evidence="3 4" key="1">
    <citation type="submission" date="2024-03" db="EMBL/GenBank/DDBJ databases">
        <title>The Acrasis kona genome and developmental transcriptomes reveal deep origins of eukaryotic multicellular pathways.</title>
        <authorList>
            <person name="Sheikh S."/>
            <person name="Fu C.-J."/>
            <person name="Brown M.W."/>
            <person name="Baldauf S.L."/>
        </authorList>
    </citation>
    <scope>NUCLEOTIDE SEQUENCE [LARGE SCALE GENOMIC DNA]</scope>
    <source>
        <strain evidence="3 4">ATCC MYA-3509</strain>
    </source>
</reference>
<proteinExistence type="predicted"/>
<evidence type="ECO:0000259" key="2">
    <source>
        <dbReference type="Pfam" id="PF12708"/>
    </source>
</evidence>
<keyword evidence="1" id="KW-0732">Signal</keyword>
<protein>
    <submittedName>
        <fullName evidence="3">YobO</fullName>
    </submittedName>
</protein>
<evidence type="ECO:0000313" key="4">
    <source>
        <dbReference type="Proteomes" id="UP001431209"/>
    </source>
</evidence>
<accession>A0AAW2ZCC4</accession>
<dbReference type="EMBL" id="JAOPGA020001288">
    <property type="protein sequence ID" value="KAL0486957.1"/>
    <property type="molecule type" value="Genomic_DNA"/>
</dbReference>
<evidence type="ECO:0000313" key="3">
    <source>
        <dbReference type="EMBL" id="KAL0486957.1"/>
    </source>
</evidence>
<keyword evidence="4" id="KW-1185">Reference proteome</keyword>
<organism evidence="3 4">
    <name type="scientific">Acrasis kona</name>
    <dbReference type="NCBI Taxonomy" id="1008807"/>
    <lineage>
        <taxon>Eukaryota</taxon>
        <taxon>Discoba</taxon>
        <taxon>Heterolobosea</taxon>
        <taxon>Tetramitia</taxon>
        <taxon>Eutetramitia</taxon>
        <taxon>Acrasidae</taxon>
        <taxon>Acrasis</taxon>
    </lineage>
</organism>
<comment type="caution">
    <text evidence="3">The sequence shown here is derived from an EMBL/GenBank/DDBJ whole genome shotgun (WGS) entry which is preliminary data.</text>
</comment>
<dbReference type="InterPro" id="IPR011050">
    <property type="entry name" value="Pectin_lyase_fold/virulence"/>
</dbReference>
<evidence type="ECO:0000256" key="1">
    <source>
        <dbReference type="SAM" id="SignalP"/>
    </source>
</evidence>
<feature type="signal peptide" evidence="1">
    <location>
        <begin position="1"/>
        <end position="18"/>
    </location>
</feature>
<dbReference type="SUPFAM" id="SSF51126">
    <property type="entry name" value="Pectin lyase-like"/>
    <property type="match status" value="1"/>
</dbReference>
<feature type="domain" description="Rhamnogalacturonase A/B/Epimerase-like pectate lyase" evidence="2">
    <location>
        <begin position="24"/>
        <end position="112"/>
    </location>
</feature>
<name>A0AAW2ZCC4_9EUKA</name>
<dbReference type="InterPro" id="IPR012334">
    <property type="entry name" value="Pectin_lyas_fold"/>
</dbReference>